<dbReference type="InParanoid" id="A0A084Q855"/>
<dbReference type="HOGENOM" id="CLU_011937_1_2_1"/>
<evidence type="ECO:0000313" key="2">
    <source>
        <dbReference type="Proteomes" id="UP000028524"/>
    </source>
</evidence>
<dbReference type="EMBL" id="KL661898">
    <property type="protein sequence ID" value="KFA60140.1"/>
    <property type="molecule type" value="Genomic_DNA"/>
</dbReference>
<dbReference type="STRING" id="1283841.A0A084Q855"/>
<organism evidence="1 2">
    <name type="scientific">Stachybotrys chlorohalonatus (strain IBT 40285)</name>
    <dbReference type="NCBI Taxonomy" id="1283841"/>
    <lineage>
        <taxon>Eukaryota</taxon>
        <taxon>Fungi</taxon>
        <taxon>Dikarya</taxon>
        <taxon>Ascomycota</taxon>
        <taxon>Pezizomycotina</taxon>
        <taxon>Sordariomycetes</taxon>
        <taxon>Hypocreomycetidae</taxon>
        <taxon>Hypocreales</taxon>
        <taxon>Stachybotryaceae</taxon>
        <taxon>Stachybotrys</taxon>
    </lineage>
</organism>
<dbReference type="OMA" id="CERRETV"/>
<keyword evidence="2" id="KW-1185">Reference proteome</keyword>
<accession>A0A084Q855</accession>
<evidence type="ECO:0008006" key="3">
    <source>
        <dbReference type="Google" id="ProtNLM"/>
    </source>
</evidence>
<dbReference type="PANTHER" id="PTHR37535">
    <property type="entry name" value="FLUG DOMAIN PROTEIN"/>
    <property type="match status" value="1"/>
</dbReference>
<dbReference type="OrthoDB" id="5152746at2759"/>
<proteinExistence type="predicted"/>
<sequence>MNYGISVTIPERARLAEIYCHQPNNLTEDAILQRRIEAIDLTVTFCERRETVKRDRAQHEEKICSFTKTEPPNIGVGFVPSPDRFPLLMHAAQCPDCIGDERLSVEERAFTYCRPTVMNDHFDSQHLVRREQAEQSGEKIRCEHPKCRNHKFEHIDEFRCHVYKVHGVTLRSSEQVKQKRLRKARRRRMITGKRIE</sequence>
<evidence type="ECO:0000313" key="1">
    <source>
        <dbReference type="EMBL" id="KFA60140.1"/>
    </source>
</evidence>
<reference evidence="1 2" key="1">
    <citation type="journal article" date="2014" name="BMC Genomics">
        <title>Comparative genome sequencing reveals chemotype-specific gene clusters in the toxigenic black mold Stachybotrys.</title>
        <authorList>
            <person name="Semeiks J."/>
            <person name="Borek D."/>
            <person name="Otwinowski Z."/>
            <person name="Grishin N.V."/>
        </authorList>
    </citation>
    <scope>NUCLEOTIDE SEQUENCE [LARGE SCALE GENOMIC DNA]</scope>
    <source>
        <strain evidence="1 2">IBT 40285</strain>
    </source>
</reference>
<dbReference type="Proteomes" id="UP000028524">
    <property type="component" value="Unassembled WGS sequence"/>
</dbReference>
<dbReference type="AlphaFoldDB" id="A0A084Q855"/>
<gene>
    <name evidence="1" type="ORF">S40285_10853</name>
</gene>
<protein>
    <recommendedName>
        <fullName evidence="3">FluG domain-containing protein</fullName>
    </recommendedName>
</protein>
<name>A0A084Q855_STAC4</name>
<dbReference type="PANTHER" id="PTHR37535:SF4">
    <property type="entry name" value="FLUG DOMAIN-CONTAINING PROTEIN"/>
    <property type="match status" value="1"/>
</dbReference>